<keyword evidence="2" id="KW-1185">Reference proteome</keyword>
<comment type="caution">
    <text evidence="1">The sequence shown here is derived from an EMBL/GenBank/DDBJ whole genome shotgun (WGS) entry which is preliminary data.</text>
</comment>
<dbReference type="EMBL" id="CAJVPY010014968">
    <property type="protein sequence ID" value="CAG8749241.1"/>
    <property type="molecule type" value="Genomic_DNA"/>
</dbReference>
<protein>
    <submittedName>
        <fullName evidence="1">14450_t:CDS:1</fullName>
    </submittedName>
</protein>
<sequence>MTSFSKDITSTLLWQYQSSKIFTGRCEEEGTILKNDSFTLKVASNKIPEITKIEETVFEKCLVSLFKLNQIPKTSNIIKLE</sequence>
<evidence type="ECO:0000313" key="1">
    <source>
        <dbReference type="EMBL" id="CAG8749241.1"/>
    </source>
</evidence>
<dbReference type="AlphaFoldDB" id="A0A9N9IV49"/>
<dbReference type="Proteomes" id="UP000789405">
    <property type="component" value="Unassembled WGS sequence"/>
</dbReference>
<proteinExistence type="predicted"/>
<reference evidence="1" key="1">
    <citation type="submission" date="2021-06" db="EMBL/GenBank/DDBJ databases">
        <authorList>
            <person name="Kallberg Y."/>
            <person name="Tangrot J."/>
            <person name="Rosling A."/>
        </authorList>
    </citation>
    <scope>NUCLEOTIDE SEQUENCE</scope>
    <source>
        <strain evidence="1">MA453B</strain>
    </source>
</reference>
<organism evidence="1 2">
    <name type="scientific">Dentiscutata erythropus</name>
    <dbReference type="NCBI Taxonomy" id="1348616"/>
    <lineage>
        <taxon>Eukaryota</taxon>
        <taxon>Fungi</taxon>
        <taxon>Fungi incertae sedis</taxon>
        <taxon>Mucoromycota</taxon>
        <taxon>Glomeromycotina</taxon>
        <taxon>Glomeromycetes</taxon>
        <taxon>Diversisporales</taxon>
        <taxon>Gigasporaceae</taxon>
        <taxon>Dentiscutata</taxon>
    </lineage>
</organism>
<accession>A0A9N9IV49</accession>
<evidence type="ECO:0000313" key="2">
    <source>
        <dbReference type="Proteomes" id="UP000789405"/>
    </source>
</evidence>
<gene>
    <name evidence="1" type="ORF">DERYTH_LOCUS16731</name>
</gene>
<name>A0A9N9IV49_9GLOM</name>
<feature type="non-terminal residue" evidence="1">
    <location>
        <position position="81"/>
    </location>
</feature>